<dbReference type="Proteomes" id="UP000429181">
    <property type="component" value="Chromosome 25"/>
</dbReference>
<dbReference type="RefSeq" id="XP_027383324.1">
    <property type="nucleotide sequence ID" value="XM_027527523.1"/>
</dbReference>
<feature type="region of interest" description="Disordered" evidence="6">
    <location>
        <begin position="229"/>
        <end position="301"/>
    </location>
</feature>
<accession>A0A4W2I0K0</accession>
<keyword evidence="3 5" id="KW-0863">Zinc-finger</keyword>
<feature type="compositionally biased region" description="Basic residues" evidence="6">
    <location>
        <begin position="252"/>
        <end position="265"/>
    </location>
</feature>
<feature type="domain" description="KRAB" evidence="8">
    <location>
        <begin position="36"/>
        <end position="107"/>
    </location>
</feature>
<evidence type="ECO:0000256" key="5">
    <source>
        <dbReference type="PROSITE-ProRule" id="PRU00042"/>
    </source>
</evidence>
<evidence type="ECO:0000313" key="9">
    <source>
        <dbReference type="Ensembl" id="ENSBIXP00005035692.1"/>
    </source>
</evidence>
<dbReference type="CDD" id="cd07765">
    <property type="entry name" value="KRAB_A-box"/>
    <property type="match status" value="1"/>
</dbReference>
<dbReference type="GO" id="GO:0006355">
    <property type="term" value="P:regulation of DNA-templated transcription"/>
    <property type="evidence" value="ECO:0007669"/>
    <property type="project" value="InterPro"/>
</dbReference>
<keyword evidence="4" id="KW-0862">Zinc</keyword>
<dbReference type="SMART" id="SM00349">
    <property type="entry name" value="KRAB"/>
    <property type="match status" value="1"/>
</dbReference>
<dbReference type="Gene3D" id="6.10.140.140">
    <property type="match status" value="1"/>
</dbReference>
<dbReference type="PANTHER" id="PTHR23232">
    <property type="entry name" value="KRAB DOMAIN C2H2 ZINC FINGER"/>
    <property type="match status" value="1"/>
</dbReference>
<feature type="compositionally biased region" description="Polar residues" evidence="6">
    <location>
        <begin position="145"/>
        <end position="161"/>
    </location>
</feature>
<dbReference type="SUPFAM" id="SSF109640">
    <property type="entry name" value="KRAB domain (Kruppel-associated box)"/>
    <property type="match status" value="1"/>
</dbReference>
<evidence type="ECO:0000256" key="4">
    <source>
        <dbReference type="ARBA" id="ARBA00022833"/>
    </source>
</evidence>
<dbReference type="InterPro" id="IPR013087">
    <property type="entry name" value="Znf_C2H2_type"/>
</dbReference>
<dbReference type="GeneTree" id="ENSGT00940000162678"/>
<evidence type="ECO:0000259" key="8">
    <source>
        <dbReference type="PROSITE" id="PS50805"/>
    </source>
</evidence>
<evidence type="ECO:0000256" key="1">
    <source>
        <dbReference type="ARBA" id="ARBA00022723"/>
    </source>
</evidence>
<dbReference type="GeneID" id="113883631"/>
<gene>
    <name evidence="9" type="primary">LOC113883631</name>
</gene>
<proteinExistence type="predicted"/>
<keyword evidence="1" id="KW-0479">Metal-binding</keyword>
<dbReference type="PANTHER" id="PTHR23232:SF130">
    <property type="entry name" value="KRAB DOMAIN-CONTAINING PROTEIN"/>
    <property type="match status" value="1"/>
</dbReference>
<dbReference type="PROSITE" id="PS50157">
    <property type="entry name" value="ZINC_FINGER_C2H2_2"/>
    <property type="match status" value="1"/>
</dbReference>
<dbReference type="PROSITE" id="PS50805">
    <property type="entry name" value="KRAB"/>
    <property type="match status" value="1"/>
</dbReference>
<reference evidence="9" key="2">
    <citation type="submission" date="2025-08" db="UniProtKB">
        <authorList>
            <consortium name="Ensembl"/>
        </authorList>
    </citation>
    <scope>IDENTIFICATION</scope>
</reference>
<evidence type="ECO:0000256" key="2">
    <source>
        <dbReference type="ARBA" id="ARBA00022737"/>
    </source>
</evidence>
<organism evidence="9 10">
    <name type="scientific">Bos indicus x Bos taurus</name>
    <name type="common">Hybrid cattle</name>
    <dbReference type="NCBI Taxonomy" id="30522"/>
    <lineage>
        <taxon>Eukaryota</taxon>
        <taxon>Metazoa</taxon>
        <taxon>Chordata</taxon>
        <taxon>Craniata</taxon>
        <taxon>Vertebrata</taxon>
        <taxon>Euteleostomi</taxon>
        <taxon>Mammalia</taxon>
        <taxon>Eutheria</taxon>
        <taxon>Laurasiatheria</taxon>
        <taxon>Artiodactyla</taxon>
        <taxon>Ruminantia</taxon>
        <taxon>Pecora</taxon>
        <taxon>Bovidae</taxon>
        <taxon>Bovinae</taxon>
        <taxon>Bos</taxon>
    </lineage>
</organism>
<dbReference type="GO" id="GO:0008270">
    <property type="term" value="F:zinc ion binding"/>
    <property type="evidence" value="ECO:0007669"/>
    <property type="project" value="UniProtKB-KW"/>
</dbReference>
<feature type="region of interest" description="Disordered" evidence="6">
    <location>
        <begin position="113"/>
        <end position="172"/>
    </location>
</feature>
<dbReference type="Pfam" id="PF01352">
    <property type="entry name" value="KRAB"/>
    <property type="match status" value="1"/>
</dbReference>
<dbReference type="InterPro" id="IPR001909">
    <property type="entry name" value="KRAB"/>
</dbReference>
<feature type="domain" description="C2H2-type" evidence="7">
    <location>
        <begin position="215"/>
        <end position="242"/>
    </location>
</feature>
<dbReference type="Ensembl" id="ENSBIXT00005022234.1">
    <property type="protein sequence ID" value="ENSBIXP00005035692.1"/>
    <property type="gene ID" value="ENSBIXG00005016887.1"/>
</dbReference>
<keyword evidence="2" id="KW-0677">Repeat</keyword>
<protein>
    <submittedName>
        <fullName evidence="9">Zinc finger protein 182</fullName>
    </submittedName>
</protein>
<evidence type="ECO:0000256" key="3">
    <source>
        <dbReference type="ARBA" id="ARBA00022771"/>
    </source>
</evidence>
<dbReference type="AlphaFoldDB" id="A0A4W2I0K0"/>
<dbReference type="InterPro" id="IPR036051">
    <property type="entry name" value="KRAB_dom_sf"/>
</dbReference>
<reference evidence="9 10" key="1">
    <citation type="submission" date="2018-11" db="EMBL/GenBank/DDBJ databases">
        <title>Haplotype-resolved cattle genomes.</title>
        <authorList>
            <person name="Low W.Y."/>
            <person name="Tearle R."/>
            <person name="Bickhart D.M."/>
            <person name="Rosen B.D."/>
            <person name="Koren S."/>
            <person name="Rhie A."/>
            <person name="Hiendleder S."/>
            <person name="Phillippy A.M."/>
            <person name="Smith T.P.L."/>
            <person name="Williams J.L."/>
        </authorList>
    </citation>
    <scope>NUCLEOTIDE SEQUENCE [LARGE SCALE GENOMIC DNA]</scope>
</reference>
<dbReference type="InterPro" id="IPR050169">
    <property type="entry name" value="Krueppel_C2H2_ZnF"/>
</dbReference>
<name>A0A4W2I0K0_BOBOX</name>
<evidence type="ECO:0000256" key="6">
    <source>
        <dbReference type="SAM" id="MobiDB-lite"/>
    </source>
</evidence>
<feature type="compositionally biased region" description="Basic and acidic residues" evidence="6">
    <location>
        <begin position="113"/>
        <end position="140"/>
    </location>
</feature>
<evidence type="ECO:0000259" key="7">
    <source>
        <dbReference type="PROSITE" id="PS50157"/>
    </source>
</evidence>
<evidence type="ECO:0000313" key="10">
    <source>
        <dbReference type="Proteomes" id="UP000429181"/>
    </source>
</evidence>
<sequence length="301" mass="33755">MRKGGGGLRRSHQILSRIWCLLFPDPQGRTMCQGSLSFRDVAVGFTRKEWQELDPTQKTLYRDVMLENYSHLVSVGCQVTKPAVISRLEQGQEPWMEEEEILRWSFPEVSQVDRQREHGEEPLKQVELPDKKQLTPEGHHAPNTVGKNTSQDTDVVPSEQQAPRCESCGAALPGKADVTVTPSAYLARRRFEYDAQGNLFLYSKLDPPRAGARPRHCNRCREAVSRAQALNADQGAHSNEEPRKRTAGGKGLSHKSRLIARHRVRREQPPSGRKFRGGGGPPRQTSGKSDGPETPPKQEMP</sequence>